<dbReference type="Proteomes" id="UP001162001">
    <property type="component" value="Segment"/>
</dbReference>
<organism evidence="2 3">
    <name type="scientific">Fadolivirus FV1/VV64</name>
    <dbReference type="NCBI Taxonomy" id="3070911"/>
    <lineage>
        <taxon>Viruses</taxon>
        <taxon>Varidnaviria</taxon>
        <taxon>Bamfordvirae</taxon>
        <taxon>Nucleocytoviricota</taxon>
        <taxon>Megaviricetes</taxon>
        <taxon>Imitervirales</taxon>
        <taxon>Mimiviridae</taxon>
        <taxon>Klosneuvirinae</taxon>
        <taxon>Fadolivirus</taxon>
        <taxon>Fadolivirus algeromassiliense</taxon>
    </lineage>
</organism>
<dbReference type="InterPro" id="IPR019261">
    <property type="entry name" value="PARG_cat_microbial"/>
</dbReference>
<dbReference type="InterPro" id="IPR043472">
    <property type="entry name" value="Macro_dom-like"/>
</dbReference>
<evidence type="ECO:0000313" key="3">
    <source>
        <dbReference type="Proteomes" id="UP001162001"/>
    </source>
</evidence>
<protein>
    <submittedName>
        <fullName evidence="2">DUF2263 protein</fullName>
    </submittedName>
</protein>
<dbReference type="EMBL" id="MT418680">
    <property type="protein sequence ID" value="QKF94809.1"/>
    <property type="molecule type" value="Genomic_DNA"/>
</dbReference>
<accession>A0A7D3UWH2</accession>
<evidence type="ECO:0000259" key="1">
    <source>
        <dbReference type="Pfam" id="PF10021"/>
    </source>
</evidence>
<dbReference type="Pfam" id="PF10021">
    <property type="entry name" value="PARG_cat_microb"/>
    <property type="match status" value="1"/>
</dbReference>
<dbReference type="PANTHER" id="PTHR35596">
    <property type="entry name" value="DUF2263 DOMAIN-CONTAINING PROTEIN"/>
    <property type="match status" value="1"/>
</dbReference>
<dbReference type="Gene3D" id="3.40.220.10">
    <property type="entry name" value="Leucine Aminopeptidase, subunit E, domain 1"/>
    <property type="match status" value="1"/>
</dbReference>
<gene>
    <name evidence="2" type="ORF">Fadolivirus_1_1351</name>
</gene>
<keyword evidence="3" id="KW-1185">Reference proteome</keyword>
<dbReference type="PANTHER" id="PTHR35596:SF1">
    <property type="entry name" value="MICROBIAL-TYPE PARG CATALYTIC DOMAIN-CONTAINING PROTEIN"/>
    <property type="match status" value="1"/>
</dbReference>
<proteinExistence type="predicted"/>
<evidence type="ECO:0000313" key="2">
    <source>
        <dbReference type="EMBL" id="QKF94809.1"/>
    </source>
</evidence>
<sequence>MEVTNEDTFDCVVRFIKAGYKPVALDFASGTNPGGAWRTSKQVGTQEESLCRRSNLGTLLEQKKYPMPGDSYYYIPKVIITEGNHICAIIASELRGIASQKQEYLIKRVTDVYECAVKNKHDVVVLGAWGCGAFKETEDDAEIMARIFKIVGKRYEDKIKSVFAVLYKKNYNTFKNILE</sequence>
<reference evidence="2 3" key="1">
    <citation type="submission" date="2020-04" db="EMBL/GenBank/DDBJ databases">
        <title>Advantages and limits of metagenomic assembly and binning of a giant virus.</title>
        <authorList>
            <person name="Schulz F."/>
            <person name="Andreani J."/>
            <person name="Francis R."/>
            <person name="Boudjemaa H."/>
            <person name="Bou Khalil J.Y."/>
            <person name="Lee J."/>
            <person name="La Scola B."/>
            <person name="Woyke T."/>
        </authorList>
    </citation>
    <scope>NUCLEOTIDE SEQUENCE [LARGE SCALE GENOMIC DNA]</scope>
    <source>
        <strain evidence="2 3">FV1/VV64</strain>
    </source>
</reference>
<feature type="domain" description="Microbial-type PARG catalytic" evidence="1">
    <location>
        <begin position="2"/>
        <end position="63"/>
    </location>
</feature>
<name>A0A7D3UWH2_9VIRU</name>